<protein>
    <recommendedName>
        <fullName evidence="4">Lipoprotein</fullName>
    </recommendedName>
</protein>
<sequence>MNKSLLSALVLTGLLSACGSTTPATVHSAGTLLGDGATGQVLALGSTGIHIFSGLTAPGPDFKAPSGLGQHDYYLNTTTATLYRSNGQTLEVFTKLTHPQASGAGPAQVFYSDQLPTSTGFVKPARAKAGDYQLDTQSGNYYYFNGSQYQLVTSLTLGQGSAATIYSAPWINIHEQPSLSLTGGRPYVQSNYACILRVSVFDTGITQDVLDRGGFLVYGATPEGKVVQFNYTNYNYGTAAPGDYYGQPGTFPSASGEGGFYNAELGVLNLYYYNPSFYTACQTPSAVTQYPKVRYVVLTGTN</sequence>
<feature type="signal peptide" evidence="1">
    <location>
        <begin position="1"/>
        <end position="19"/>
    </location>
</feature>
<reference evidence="2 3" key="1">
    <citation type="submission" date="2019-12" db="EMBL/GenBank/DDBJ databases">
        <title>Deinococcus sp. HMF7620 Genome sequencing and assembly.</title>
        <authorList>
            <person name="Kang H."/>
            <person name="Kim H."/>
            <person name="Joh K."/>
        </authorList>
    </citation>
    <scope>NUCLEOTIDE SEQUENCE [LARGE SCALE GENOMIC DNA]</scope>
    <source>
        <strain evidence="2 3">HMF7620</strain>
    </source>
</reference>
<accession>A0A7C9HTM2</accession>
<evidence type="ECO:0000313" key="2">
    <source>
        <dbReference type="EMBL" id="MVN88652.1"/>
    </source>
</evidence>
<keyword evidence="3" id="KW-1185">Reference proteome</keyword>
<dbReference type="Proteomes" id="UP000483286">
    <property type="component" value="Unassembled WGS sequence"/>
</dbReference>
<name>A0A7C9HTM2_9DEIO</name>
<dbReference type="PROSITE" id="PS51257">
    <property type="entry name" value="PROKAR_LIPOPROTEIN"/>
    <property type="match status" value="1"/>
</dbReference>
<dbReference type="EMBL" id="WQLB01000031">
    <property type="protein sequence ID" value="MVN88652.1"/>
    <property type="molecule type" value="Genomic_DNA"/>
</dbReference>
<evidence type="ECO:0000313" key="3">
    <source>
        <dbReference type="Proteomes" id="UP000483286"/>
    </source>
</evidence>
<proteinExistence type="predicted"/>
<comment type="caution">
    <text evidence="2">The sequence shown here is derived from an EMBL/GenBank/DDBJ whole genome shotgun (WGS) entry which is preliminary data.</text>
</comment>
<evidence type="ECO:0000256" key="1">
    <source>
        <dbReference type="SAM" id="SignalP"/>
    </source>
</evidence>
<feature type="chain" id="PRO_5028823108" description="Lipoprotein" evidence="1">
    <location>
        <begin position="20"/>
        <end position="302"/>
    </location>
</feature>
<evidence type="ECO:0008006" key="4">
    <source>
        <dbReference type="Google" id="ProtNLM"/>
    </source>
</evidence>
<gene>
    <name evidence="2" type="ORF">GO986_18100</name>
</gene>
<dbReference type="RefSeq" id="WP_157460711.1">
    <property type="nucleotide sequence ID" value="NZ_WQLB01000031.1"/>
</dbReference>
<keyword evidence="1" id="KW-0732">Signal</keyword>
<organism evidence="2 3">
    <name type="scientific">Deinococcus arboris</name>
    <dbReference type="NCBI Taxonomy" id="2682977"/>
    <lineage>
        <taxon>Bacteria</taxon>
        <taxon>Thermotogati</taxon>
        <taxon>Deinococcota</taxon>
        <taxon>Deinococci</taxon>
        <taxon>Deinococcales</taxon>
        <taxon>Deinococcaceae</taxon>
        <taxon>Deinococcus</taxon>
    </lineage>
</organism>
<dbReference type="AlphaFoldDB" id="A0A7C9HTM2"/>